<dbReference type="STRING" id="1742972.COMA1_11692"/>
<sequence>MEHLVLFFKTILLRPYVFIFLAAFLFSAIKLIGWPRTWRFWLISWATAFVCEFSSTRTGIPFGWYFYNGSTIGQELYFFDVPFMDSISFSFLLFAAYCVALGLLLPFDVTLKHDRSPLKPLRFDLTVRTSLAISGLTALLFAFIDMVIDPVALRGDRWFLGKIYDYPDPGWHFGVPFANYVGWAVVGLISLALYAPLDQRLAPLTISPSMTQRLLLGIGLYYGVLAFNLGMTFWIGETFMGISGLLMHLPVLMILTTRLVIRHSIHHAKQHG</sequence>
<evidence type="ECO:0000256" key="1">
    <source>
        <dbReference type="SAM" id="Phobius"/>
    </source>
</evidence>
<evidence type="ECO:0000313" key="2">
    <source>
        <dbReference type="EMBL" id="CUS34416.1"/>
    </source>
</evidence>
<feature type="transmembrane region" description="Helical" evidence="1">
    <location>
        <begin position="87"/>
        <end position="111"/>
    </location>
</feature>
<dbReference type="Pfam" id="PF04240">
    <property type="entry name" value="Caroten_synth"/>
    <property type="match status" value="1"/>
</dbReference>
<keyword evidence="1" id="KW-0812">Transmembrane</keyword>
<reference evidence="2 3" key="1">
    <citation type="submission" date="2015-10" db="EMBL/GenBank/DDBJ databases">
        <authorList>
            <person name="Gilbert D.G."/>
        </authorList>
    </citation>
    <scope>NUCLEOTIDE SEQUENCE [LARGE SCALE GENOMIC DNA]</scope>
    <source>
        <strain evidence="2">COMA1</strain>
    </source>
</reference>
<feature type="transmembrane region" description="Helical" evidence="1">
    <location>
        <begin position="40"/>
        <end position="67"/>
    </location>
</feature>
<feature type="transmembrane region" description="Helical" evidence="1">
    <location>
        <begin position="173"/>
        <end position="194"/>
    </location>
</feature>
<dbReference type="AlphaFoldDB" id="A0A0S4LCT0"/>
<evidence type="ECO:0000313" key="3">
    <source>
        <dbReference type="Proteomes" id="UP000199032"/>
    </source>
</evidence>
<protein>
    <recommendedName>
        <fullName evidence="4">Carotenoid biosynthesis protein</fullName>
    </recommendedName>
</protein>
<dbReference type="Proteomes" id="UP000199032">
    <property type="component" value="Unassembled WGS sequence"/>
</dbReference>
<feature type="transmembrane region" description="Helical" evidence="1">
    <location>
        <begin position="214"/>
        <end position="235"/>
    </location>
</feature>
<keyword evidence="1" id="KW-0472">Membrane</keyword>
<proteinExistence type="predicted"/>
<dbReference type="PANTHER" id="PTHR39419">
    <property type="entry name" value="SLL0814 PROTEIN"/>
    <property type="match status" value="1"/>
</dbReference>
<feature type="transmembrane region" description="Helical" evidence="1">
    <location>
        <begin position="12"/>
        <end position="33"/>
    </location>
</feature>
<dbReference type="InterPro" id="IPR007354">
    <property type="entry name" value="CruF-like"/>
</dbReference>
<dbReference type="RefSeq" id="WP_090746347.1">
    <property type="nucleotide sequence ID" value="NZ_CZQA01000001.1"/>
</dbReference>
<dbReference type="EMBL" id="CZQA01000001">
    <property type="protein sequence ID" value="CUS34416.1"/>
    <property type="molecule type" value="Genomic_DNA"/>
</dbReference>
<evidence type="ECO:0008006" key="4">
    <source>
        <dbReference type="Google" id="ProtNLM"/>
    </source>
</evidence>
<keyword evidence="1" id="KW-1133">Transmembrane helix</keyword>
<organism evidence="2 3">
    <name type="scientific">Candidatus Nitrospira nitrosa</name>
    <dbReference type="NCBI Taxonomy" id="1742972"/>
    <lineage>
        <taxon>Bacteria</taxon>
        <taxon>Pseudomonadati</taxon>
        <taxon>Nitrospirota</taxon>
        <taxon>Nitrospiria</taxon>
        <taxon>Nitrospirales</taxon>
        <taxon>Nitrospiraceae</taxon>
        <taxon>Nitrospira</taxon>
    </lineage>
</organism>
<feature type="transmembrane region" description="Helical" evidence="1">
    <location>
        <begin position="131"/>
        <end position="153"/>
    </location>
</feature>
<dbReference type="PANTHER" id="PTHR39419:SF1">
    <property type="entry name" value="SLL0814 PROTEIN"/>
    <property type="match status" value="1"/>
</dbReference>
<feature type="transmembrane region" description="Helical" evidence="1">
    <location>
        <begin position="241"/>
        <end position="261"/>
    </location>
</feature>
<dbReference type="OrthoDB" id="9811293at2"/>
<name>A0A0S4LCT0_9BACT</name>
<accession>A0A0S4LCT0</accession>
<gene>
    <name evidence="2" type="ORF">COMA1_11692</name>
</gene>
<keyword evidence="3" id="KW-1185">Reference proteome</keyword>